<dbReference type="InterPro" id="IPR012259">
    <property type="entry name" value="DHFR"/>
</dbReference>
<comment type="pathway">
    <text evidence="1 8">Cofactor biosynthesis; tetrahydrofolate biosynthesis; 5,6,7,8-tetrahydrofolate from 7,8-dihydrofolate: step 1/1.</text>
</comment>
<dbReference type="GO" id="GO:0070401">
    <property type="term" value="F:NADP+ binding"/>
    <property type="evidence" value="ECO:0007669"/>
    <property type="project" value="UniProtKB-ARBA"/>
</dbReference>
<dbReference type="GO" id="GO:0046452">
    <property type="term" value="P:dihydrofolate metabolic process"/>
    <property type="evidence" value="ECO:0007669"/>
    <property type="project" value="TreeGrafter"/>
</dbReference>
<gene>
    <name evidence="11" type="ORF">DFR34_104133</name>
</gene>
<dbReference type="GO" id="GO:0046655">
    <property type="term" value="P:folic acid metabolic process"/>
    <property type="evidence" value="ECO:0007669"/>
    <property type="project" value="TreeGrafter"/>
</dbReference>
<evidence type="ECO:0000313" key="11">
    <source>
        <dbReference type="EMBL" id="PXX80358.1"/>
    </source>
</evidence>
<evidence type="ECO:0000256" key="2">
    <source>
        <dbReference type="ARBA" id="ARBA00009539"/>
    </source>
</evidence>
<dbReference type="EC" id="1.5.1.3" evidence="3 8"/>
<evidence type="ECO:0000256" key="3">
    <source>
        <dbReference type="ARBA" id="ARBA00012856"/>
    </source>
</evidence>
<comment type="function">
    <text evidence="7 8">Key enzyme in folate metabolism. Catalyzes an essential reaction for de novo glycine and purine synthesis, and for DNA precursor synthesis.</text>
</comment>
<dbReference type="RefSeq" id="WP_110390049.1">
    <property type="nucleotide sequence ID" value="NZ_QJKI01000004.1"/>
</dbReference>
<dbReference type="OrthoDB" id="9804315at2"/>
<feature type="domain" description="DHFR" evidence="10">
    <location>
        <begin position="3"/>
        <end position="164"/>
    </location>
</feature>
<accession>A0A318KU50</accession>
<evidence type="ECO:0000256" key="1">
    <source>
        <dbReference type="ARBA" id="ARBA00004903"/>
    </source>
</evidence>
<evidence type="ECO:0000256" key="7">
    <source>
        <dbReference type="ARBA" id="ARBA00025067"/>
    </source>
</evidence>
<evidence type="ECO:0000256" key="9">
    <source>
        <dbReference type="RuleBase" id="RU004474"/>
    </source>
</evidence>
<dbReference type="Pfam" id="PF00186">
    <property type="entry name" value="DHFR_1"/>
    <property type="match status" value="1"/>
</dbReference>
<evidence type="ECO:0000259" key="10">
    <source>
        <dbReference type="PROSITE" id="PS51330"/>
    </source>
</evidence>
<dbReference type="GO" id="GO:0006730">
    <property type="term" value="P:one-carbon metabolic process"/>
    <property type="evidence" value="ECO:0007669"/>
    <property type="project" value="UniProtKB-KW"/>
</dbReference>
<dbReference type="UniPathway" id="UPA00077">
    <property type="reaction ID" value="UER00158"/>
</dbReference>
<comment type="similarity">
    <text evidence="2 8 9">Belongs to the dihydrofolate reductase family.</text>
</comment>
<evidence type="ECO:0000256" key="5">
    <source>
        <dbReference type="ARBA" id="ARBA00022857"/>
    </source>
</evidence>
<dbReference type="SUPFAM" id="SSF53597">
    <property type="entry name" value="Dihydrofolate reductase-like"/>
    <property type="match status" value="1"/>
</dbReference>
<keyword evidence="12" id="KW-1185">Reference proteome</keyword>
<evidence type="ECO:0000256" key="4">
    <source>
        <dbReference type="ARBA" id="ARBA00022563"/>
    </source>
</evidence>
<dbReference type="GO" id="GO:0004146">
    <property type="term" value="F:dihydrofolate reductase activity"/>
    <property type="evidence" value="ECO:0007669"/>
    <property type="project" value="UniProtKB-EC"/>
</dbReference>
<protein>
    <recommendedName>
        <fullName evidence="3 8">Dihydrofolate reductase</fullName>
        <ecNumber evidence="3 8">1.5.1.3</ecNumber>
    </recommendedName>
</protein>
<dbReference type="PANTHER" id="PTHR48069">
    <property type="entry name" value="DIHYDROFOLATE REDUCTASE"/>
    <property type="match status" value="1"/>
</dbReference>
<keyword evidence="5 8" id="KW-0521">NADP</keyword>
<dbReference type="AlphaFoldDB" id="A0A318KU50"/>
<sequence>MSALALIVAMARNRVIGKDNTLPWHLPEDLQHFKRTTLGAPIIMGRRTWDSIGRPLPGRRNIVVSRQPDWQAAGAEHARSLPDALALCAAADSPAPRVFVIGGAQLYAQALALADELFITEIDADIDGDAHFPALDSSQWQELSRDSHVRDSDGLGYHFVHLRRHAAS</sequence>
<dbReference type="InterPro" id="IPR017925">
    <property type="entry name" value="DHFR_CS"/>
</dbReference>
<dbReference type="InterPro" id="IPR001796">
    <property type="entry name" value="DHFR_dom"/>
</dbReference>
<dbReference type="EMBL" id="QJKI01000004">
    <property type="protein sequence ID" value="PXX80358.1"/>
    <property type="molecule type" value="Genomic_DNA"/>
</dbReference>
<reference evidence="11 12" key="1">
    <citation type="submission" date="2018-05" db="EMBL/GenBank/DDBJ databases">
        <title>Genomic Encyclopedia of Type Strains, Phase IV (KMG-IV): sequencing the most valuable type-strain genomes for metagenomic binning, comparative biology and taxonomic classification.</title>
        <authorList>
            <person name="Goeker M."/>
        </authorList>
    </citation>
    <scope>NUCLEOTIDE SEQUENCE [LARGE SCALE GENOMIC DNA]</scope>
    <source>
        <strain evidence="11 12">DSM 29661</strain>
    </source>
</reference>
<keyword evidence="6 8" id="KW-0560">Oxidoreductase</keyword>
<evidence type="ECO:0000313" key="12">
    <source>
        <dbReference type="Proteomes" id="UP000247555"/>
    </source>
</evidence>
<dbReference type="InterPro" id="IPR024072">
    <property type="entry name" value="DHFR-like_dom_sf"/>
</dbReference>
<dbReference type="PIRSF" id="PIRSF000194">
    <property type="entry name" value="DHFR"/>
    <property type="match status" value="1"/>
</dbReference>
<organism evidence="11 12">
    <name type="scientific">Rivihabitans pingtungensis</name>
    <dbReference type="NCBI Taxonomy" id="1054498"/>
    <lineage>
        <taxon>Bacteria</taxon>
        <taxon>Pseudomonadati</taxon>
        <taxon>Pseudomonadota</taxon>
        <taxon>Betaproteobacteria</taxon>
        <taxon>Neisseriales</taxon>
        <taxon>Aquaspirillaceae</taxon>
        <taxon>Rivihabitans</taxon>
    </lineage>
</organism>
<dbReference type="CDD" id="cd00209">
    <property type="entry name" value="DHFR"/>
    <property type="match status" value="1"/>
</dbReference>
<dbReference type="GO" id="GO:0005829">
    <property type="term" value="C:cytosol"/>
    <property type="evidence" value="ECO:0007669"/>
    <property type="project" value="TreeGrafter"/>
</dbReference>
<evidence type="ECO:0000256" key="8">
    <source>
        <dbReference type="PIRNR" id="PIRNR000194"/>
    </source>
</evidence>
<name>A0A318KU50_9NEIS</name>
<comment type="catalytic activity">
    <reaction evidence="8">
        <text>(6S)-5,6,7,8-tetrahydrofolate + NADP(+) = 7,8-dihydrofolate + NADPH + H(+)</text>
        <dbReference type="Rhea" id="RHEA:15009"/>
        <dbReference type="ChEBI" id="CHEBI:15378"/>
        <dbReference type="ChEBI" id="CHEBI:57451"/>
        <dbReference type="ChEBI" id="CHEBI:57453"/>
        <dbReference type="ChEBI" id="CHEBI:57783"/>
        <dbReference type="ChEBI" id="CHEBI:58349"/>
        <dbReference type="EC" id="1.5.1.3"/>
    </reaction>
</comment>
<dbReference type="PROSITE" id="PS00075">
    <property type="entry name" value="DHFR_1"/>
    <property type="match status" value="1"/>
</dbReference>
<dbReference type="Proteomes" id="UP000247555">
    <property type="component" value="Unassembled WGS sequence"/>
</dbReference>
<evidence type="ECO:0000256" key="6">
    <source>
        <dbReference type="ARBA" id="ARBA00023002"/>
    </source>
</evidence>
<proteinExistence type="inferred from homology"/>
<keyword evidence="4 8" id="KW-0554">One-carbon metabolism</keyword>
<dbReference type="PRINTS" id="PR00070">
    <property type="entry name" value="DHFR"/>
</dbReference>
<dbReference type="GO" id="GO:0046654">
    <property type="term" value="P:tetrahydrofolate biosynthetic process"/>
    <property type="evidence" value="ECO:0007669"/>
    <property type="project" value="UniProtKB-UniPathway"/>
</dbReference>
<comment type="caution">
    <text evidence="11">The sequence shown here is derived from an EMBL/GenBank/DDBJ whole genome shotgun (WGS) entry which is preliminary data.</text>
</comment>
<dbReference type="PANTHER" id="PTHR48069:SF3">
    <property type="entry name" value="DIHYDROFOLATE REDUCTASE"/>
    <property type="match status" value="1"/>
</dbReference>
<dbReference type="PROSITE" id="PS51330">
    <property type="entry name" value="DHFR_2"/>
    <property type="match status" value="1"/>
</dbReference>
<dbReference type="FunFam" id="3.40.430.10:FF:000001">
    <property type="entry name" value="Dihydrofolate reductase"/>
    <property type="match status" value="1"/>
</dbReference>
<dbReference type="Gene3D" id="3.40.430.10">
    <property type="entry name" value="Dihydrofolate Reductase, subunit A"/>
    <property type="match status" value="1"/>
</dbReference>